<dbReference type="EMBL" id="JAARVG010000016">
    <property type="protein sequence ID" value="MBC1794668.1"/>
    <property type="molecule type" value="Genomic_DNA"/>
</dbReference>
<feature type="signal peptide" evidence="1">
    <location>
        <begin position="1"/>
        <end position="30"/>
    </location>
</feature>
<dbReference type="InterPro" id="IPR046746">
    <property type="entry name" value="Big_15"/>
</dbReference>
<accession>A0A7X1CMV7</accession>
<evidence type="ECO:0000313" key="4">
    <source>
        <dbReference type="Proteomes" id="UP000539064"/>
    </source>
</evidence>
<proteinExistence type="predicted"/>
<feature type="domain" description="Bacterial Ig" evidence="2">
    <location>
        <begin position="121"/>
        <end position="201"/>
    </location>
</feature>
<dbReference type="InterPro" id="IPR013783">
    <property type="entry name" value="Ig-like_fold"/>
</dbReference>
<dbReference type="RefSeq" id="WP_185524806.1">
    <property type="nucleotide sequence ID" value="NZ_JAARVG010000016.1"/>
</dbReference>
<name>A0A7X1CMV7_9LIST</name>
<dbReference type="Pfam" id="PF20622">
    <property type="entry name" value="Big_15"/>
    <property type="match status" value="3"/>
</dbReference>
<dbReference type="AlphaFoldDB" id="A0A7X1CMV7"/>
<organism evidence="3 4">
    <name type="scientific">Listeria booriae</name>
    <dbReference type="NCBI Taxonomy" id="1552123"/>
    <lineage>
        <taxon>Bacteria</taxon>
        <taxon>Bacillati</taxon>
        <taxon>Bacillota</taxon>
        <taxon>Bacilli</taxon>
        <taxon>Bacillales</taxon>
        <taxon>Listeriaceae</taxon>
        <taxon>Listeria</taxon>
    </lineage>
</organism>
<gene>
    <name evidence="3" type="ORF">HCA52_14640</name>
</gene>
<comment type="caution">
    <text evidence="3">The sequence shown here is derived from an EMBL/GenBank/DDBJ whole genome shotgun (WGS) entry which is preliminary data.</text>
</comment>
<reference evidence="3 4" key="1">
    <citation type="submission" date="2020-03" db="EMBL/GenBank/DDBJ databases">
        <title>Soil Listeria distribution.</title>
        <authorList>
            <person name="Liao J."/>
            <person name="Wiedmann M."/>
        </authorList>
    </citation>
    <scope>NUCLEOTIDE SEQUENCE [LARGE SCALE GENOMIC DNA]</scope>
    <source>
        <strain evidence="3 4">FSL L7-0978</strain>
    </source>
</reference>
<keyword evidence="1" id="KW-0732">Signal</keyword>
<dbReference type="Gene3D" id="2.60.40.10">
    <property type="entry name" value="Immunoglobulins"/>
    <property type="match status" value="1"/>
</dbReference>
<evidence type="ECO:0000256" key="1">
    <source>
        <dbReference type="SAM" id="SignalP"/>
    </source>
</evidence>
<protein>
    <recommendedName>
        <fullName evidence="2">Bacterial Ig domain-containing protein</fullName>
    </recommendedName>
</protein>
<feature type="chain" id="PRO_5031351386" description="Bacterial Ig domain-containing protein" evidence="1">
    <location>
        <begin position="31"/>
        <end position="692"/>
    </location>
</feature>
<feature type="domain" description="Bacterial Ig" evidence="2">
    <location>
        <begin position="208"/>
        <end position="288"/>
    </location>
</feature>
<feature type="domain" description="Bacterial Ig" evidence="2">
    <location>
        <begin position="38"/>
        <end position="114"/>
    </location>
</feature>
<evidence type="ECO:0000313" key="3">
    <source>
        <dbReference type="EMBL" id="MBC1794668.1"/>
    </source>
</evidence>
<sequence>MKKLLVSCLAVLLFMPTTIGSSIGTHSAHAEETSSTKLNAFTLIEDNYLTGTFTGDIAKVRLVVNGKNFTLINVTDGVIKYYAKDKILTTSDDVKLLAYSSSGQLLNTTIVTVKEAVIPTGSITPDSYLFGTDPRVTGTYSGDITRIALQVNGVVKQSIAVTDGTFSYYAKDKILAETDEVKILAYSSTGKLLDSQDVTVKTPVQLQGSIAPNTYFFNTDSRVTGTYSGDVVRVGLQVNGVLKQTIPVTNNSFSYFAKDKIITTSDEAQIIAYDKTGNILDQQPISIRLPFSVNTFNDNTPILSGTGVTNATIKIYINNSLAQTTETKQDGTFSYAIDYIDYNNKIKVEQWVNNQLREEKEFIVSKSGDVDYTLDSVLFWQQAKNGYKEKDTRYFGQVKPRYRNLITNLRLRISTGFGIYVDCTMAPDATGSFETTILPMYGATSLDQGPELTLDITTKDARKLYTMSYRIGTGIDYNIPVINSLYMMNQGNSKFSFSGNATTGSLIYAGVGYTASSLWAATPNIIPVTANFAEFGNFTTNQASGSLLFHRTANLPIYAYAVNPKSRAQSDIKLLIQNENINLPPSYINSSMMGQDLTILGIPNSKVKINMKAADYIGWGNPTDAEFTVQLNQYGVVSDYTTDSAGWLIQQYGNISVTNIVGGITGKTNILPIIQSEDQYDQIQYYAWKYGD</sequence>
<dbReference type="Proteomes" id="UP000539064">
    <property type="component" value="Unassembled WGS sequence"/>
</dbReference>
<evidence type="ECO:0000259" key="2">
    <source>
        <dbReference type="Pfam" id="PF20622"/>
    </source>
</evidence>